<dbReference type="InterPro" id="IPR029052">
    <property type="entry name" value="Metallo-depent_PP-like"/>
</dbReference>
<dbReference type="InterPro" id="IPR004843">
    <property type="entry name" value="Calcineurin-like_PHP"/>
</dbReference>
<evidence type="ECO:0000313" key="8">
    <source>
        <dbReference type="Proteomes" id="UP000290092"/>
    </source>
</evidence>
<evidence type="ECO:0000256" key="4">
    <source>
        <dbReference type="ARBA" id="ARBA00023136"/>
    </source>
</evidence>
<dbReference type="GO" id="GO:0016020">
    <property type="term" value="C:membrane"/>
    <property type="evidence" value="ECO:0007669"/>
    <property type="project" value="GOC"/>
</dbReference>
<dbReference type="Gene3D" id="3.60.21.10">
    <property type="match status" value="1"/>
</dbReference>
<dbReference type="KEGG" id="amyt:AMYT_0823"/>
<dbReference type="Proteomes" id="UP000290092">
    <property type="component" value="Unassembled WGS sequence"/>
</dbReference>
<evidence type="ECO:0000256" key="5">
    <source>
        <dbReference type="ARBA" id="ARBA00023211"/>
    </source>
</evidence>
<evidence type="ECO:0000256" key="3">
    <source>
        <dbReference type="ARBA" id="ARBA00022723"/>
    </source>
</evidence>
<comment type="caution">
    <text evidence="7">The sequence shown here is derived from an EMBL/GenBank/DDBJ whole genome shotgun (WGS) entry which is preliminary data.</text>
</comment>
<keyword evidence="2" id="KW-0997">Cell inner membrane</keyword>
<dbReference type="Pfam" id="PF00149">
    <property type="entry name" value="Metallophos"/>
    <property type="match status" value="1"/>
</dbReference>
<reference evidence="7 8" key="1">
    <citation type="submission" date="2017-09" db="EMBL/GenBank/DDBJ databases">
        <title>Genomics of the genus Arcobacter.</title>
        <authorList>
            <person name="Perez-Cataluna A."/>
            <person name="Figueras M.J."/>
            <person name="Salas-Masso N."/>
        </authorList>
    </citation>
    <scope>NUCLEOTIDE SEQUENCE [LARGE SCALE GENOMIC DNA]</scope>
    <source>
        <strain evidence="7 8">CECT 7386</strain>
    </source>
</reference>
<evidence type="ECO:0000256" key="1">
    <source>
        <dbReference type="ARBA" id="ARBA00022475"/>
    </source>
</evidence>
<dbReference type="SUPFAM" id="SSF56300">
    <property type="entry name" value="Metallo-dependent phosphatases"/>
    <property type="match status" value="1"/>
</dbReference>
<gene>
    <name evidence="7" type="ORF">CP985_05400</name>
</gene>
<accession>A0AAX2AIJ5</accession>
<dbReference type="AlphaFoldDB" id="A0AAX2AIJ5"/>
<protein>
    <submittedName>
        <fullName evidence="7">UDP-2,3-diacylglucosamine hydrolase</fullName>
    </submittedName>
</protein>
<sequence>MFLNIKENAIFVADSHYNERNQEFLIFLEKVKSKEIKAEQLFFMGDMFDFISEESKYFVKRNQKLLNLINELSKTIQIVYLEGNHDYNLSSLFPNVLVVKRENQPLIALYKHKKVALSHGDNFTPKSYDIYCKVIRNKPLLNFLNFIDFNNFISKKIYYTLIKKTICSDFKGFETLAKRRVGYFNSDIVIEGHFHQGKEFLFDNKRYVNIPSLCCSKEYTKLENEKFIKVKL</sequence>
<keyword evidence="5" id="KW-0464">Manganese</keyword>
<organism evidence="7 8">
    <name type="scientific">Malaciobacter mytili LMG 24559</name>
    <dbReference type="NCBI Taxonomy" id="1032238"/>
    <lineage>
        <taxon>Bacteria</taxon>
        <taxon>Pseudomonadati</taxon>
        <taxon>Campylobacterota</taxon>
        <taxon>Epsilonproteobacteria</taxon>
        <taxon>Campylobacterales</taxon>
        <taxon>Arcobacteraceae</taxon>
        <taxon>Malaciobacter</taxon>
    </lineage>
</organism>
<name>A0AAX2AIJ5_9BACT</name>
<evidence type="ECO:0000256" key="2">
    <source>
        <dbReference type="ARBA" id="ARBA00022519"/>
    </source>
</evidence>
<dbReference type="RefSeq" id="WP_114841288.1">
    <property type="nucleotide sequence ID" value="NZ_CP031219.1"/>
</dbReference>
<dbReference type="GO" id="GO:0008758">
    <property type="term" value="F:UDP-2,3-diacylglucosamine hydrolase activity"/>
    <property type="evidence" value="ECO:0007669"/>
    <property type="project" value="TreeGrafter"/>
</dbReference>
<feature type="domain" description="Calcineurin-like phosphoesterase" evidence="6">
    <location>
        <begin position="10"/>
        <end position="196"/>
    </location>
</feature>
<dbReference type="GO" id="GO:0046872">
    <property type="term" value="F:metal ion binding"/>
    <property type="evidence" value="ECO:0007669"/>
    <property type="project" value="UniProtKB-KW"/>
</dbReference>
<evidence type="ECO:0000313" key="7">
    <source>
        <dbReference type="EMBL" id="RXK16011.1"/>
    </source>
</evidence>
<dbReference type="InterPro" id="IPR043461">
    <property type="entry name" value="LpxH-like"/>
</dbReference>
<dbReference type="EMBL" id="NXID01000016">
    <property type="protein sequence ID" value="RXK16011.1"/>
    <property type="molecule type" value="Genomic_DNA"/>
</dbReference>
<dbReference type="PANTHER" id="PTHR34990">
    <property type="entry name" value="UDP-2,3-DIACYLGLUCOSAMINE HYDROLASE-RELATED"/>
    <property type="match status" value="1"/>
</dbReference>
<proteinExistence type="predicted"/>
<keyword evidence="8" id="KW-1185">Reference proteome</keyword>
<evidence type="ECO:0000259" key="6">
    <source>
        <dbReference type="Pfam" id="PF00149"/>
    </source>
</evidence>
<keyword evidence="7" id="KW-0378">Hydrolase</keyword>
<keyword evidence="1" id="KW-1003">Cell membrane</keyword>
<dbReference type="GO" id="GO:0009245">
    <property type="term" value="P:lipid A biosynthetic process"/>
    <property type="evidence" value="ECO:0007669"/>
    <property type="project" value="TreeGrafter"/>
</dbReference>
<keyword evidence="4" id="KW-0472">Membrane</keyword>
<dbReference type="PANTHER" id="PTHR34990:SF2">
    <property type="entry name" value="BLL8164 PROTEIN"/>
    <property type="match status" value="1"/>
</dbReference>
<keyword evidence="3" id="KW-0479">Metal-binding</keyword>